<protein>
    <submittedName>
        <fullName evidence="2">Uncharacterized protein</fullName>
    </submittedName>
</protein>
<dbReference type="AlphaFoldDB" id="A0AA88AGD9"/>
<accession>A0AA88AGD9</accession>
<reference evidence="2" key="1">
    <citation type="submission" date="2023-07" db="EMBL/GenBank/DDBJ databases">
        <title>draft genome sequence of fig (Ficus carica).</title>
        <authorList>
            <person name="Takahashi T."/>
            <person name="Nishimura K."/>
        </authorList>
    </citation>
    <scope>NUCLEOTIDE SEQUENCE</scope>
</reference>
<name>A0AA88AGD9_FICCA</name>
<evidence type="ECO:0000313" key="3">
    <source>
        <dbReference type="Proteomes" id="UP001187192"/>
    </source>
</evidence>
<proteinExistence type="predicted"/>
<keyword evidence="1" id="KW-1133">Transmembrane helix</keyword>
<keyword evidence="3" id="KW-1185">Reference proteome</keyword>
<dbReference type="EMBL" id="BTGU01000010">
    <property type="protein sequence ID" value="GMN39936.1"/>
    <property type="molecule type" value="Genomic_DNA"/>
</dbReference>
<sequence length="72" mass="8010">MTGKLLALHSVMFFFFLGAFVSIAVLESHEGLDMSQLVWIVALALTTLYVLAEMTATSIHLVCFRSYPSKLQ</sequence>
<comment type="caution">
    <text evidence="2">The sequence shown here is derived from an EMBL/GenBank/DDBJ whole genome shotgun (WGS) entry which is preliminary data.</text>
</comment>
<dbReference type="Proteomes" id="UP001187192">
    <property type="component" value="Unassembled WGS sequence"/>
</dbReference>
<keyword evidence="1" id="KW-0812">Transmembrane</keyword>
<evidence type="ECO:0000256" key="1">
    <source>
        <dbReference type="SAM" id="Phobius"/>
    </source>
</evidence>
<evidence type="ECO:0000313" key="2">
    <source>
        <dbReference type="EMBL" id="GMN39936.1"/>
    </source>
</evidence>
<gene>
    <name evidence="2" type="ORF">TIFTF001_009161</name>
</gene>
<feature type="transmembrane region" description="Helical" evidence="1">
    <location>
        <begin position="7"/>
        <end position="26"/>
    </location>
</feature>
<organism evidence="2 3">
    <name type="scientific">Ficus carica</name>
    <name type="common">Common fig</name>
    <dbReference type="NCBI Taxonomy" id="3494"/>
    <lineage>
        <taxon>Eukaryota</taxon>
        <taxon>Viridiplantae</taxon>
        <taxon>Streptophyta</taxon>
        <taxon>Embryophyta</taxon>
        <taxon>Tracheophyta</taxon>
        <taxon>Spermatophyta</taxon>
        <taxon>Magnoliopsida</taxon>
        <taxon>eudicotyledons</taxon>
        <taxon>Gunneridae</taxon>
        <taxon>Pentapetalae</taxon>
        <taxon>rosids</taxon>
        <taxon>fabids</taxon>
        <taxon>Rosales</taxon>
        <taxon>Moraceae</taxon>
        <taxon>Ficeae</taxon>
        <taxon>Ficus</taxon>
    </lineage>
</organism>
<keyword evidence="1" id="KW-0472">Membrane</keyword>
<dbReference type="Gramene" id="FCD_00021247-RA">
    <property type="protein sequence ID" value="FCD_00021247-RA:cds"/>
    <property type="gene ID" value="FCD_00021247"/>
</dbReference>
<feature type="transmembrane region" description="Helical" evidence="1">
    <location>
        <begin position="38"/>
        <end position="64"/>
    </location>
</feature>